<sequence>MSKTYTDDERVQIAKKEYDNLKKNNPVTINNGKTTIGYVSKVVNDKKTGEQAYIITDGNPKVQKPEEVNHVTVLFQGSLGVDKTLQNPGEVKRDWWDNNKQILNNIEKSYKNPNIRFEPTKQMKSSAKTLNNAMDTYFNAKFDTYGHSHSSTNVQYALGSLDSEDKVNRMNGAFVYQGPNAFSMMTKKQRDRVAKLKNRIFNFVDEKDIVPIGYRHPDWQMNCPYIGTLVFVDSKRKGMTDQHMWGGYQFKNGHLKVTKESLREFQKAKHAYNMRAMKGQLTALERLKKKLTKSGGVLSSGERIYLEDSRALAVVSHASAEFEAAMLSVVMVYQKGIQEVEKLWTETLTDARTIAVDLSEGEILSALESVGCSKQSIVAEPTNDYKEKIHKAKTMNDKFRQLAQEIRSKINTFVQKDQELSKQLKGLVS</sequence>
<dbReference type="InterPro" id="IPR029058">
    <property type="entry name" value="AB_hydrolase_fold"/>
</dbReference>
<gene>
    <name evidence="1" type="ORF">GCM10011573_02280</name>
</gene>
<evidence type="ECO:0000313" key="2">
    <source>
        <dbReference type="Proteomes" id="UP000630615"/>
    </source>
</evidence>
<comment type="caution">
    <text evidence="1">The sequence shown here is derived from an EMBL/GenBank/DDBJ whole genome shotgun (WGS) entry which is preliminary data.</text>
</comment>
<dbReference type="SUPFAM" id="SSF53474">
    <property type="entry name" value="alpha/beta-Hydrolases"/>
    <property type="match status" value="1"/>
</dbReference>
<keyword evidence="2" id="KW-1185">Reference proteome</keyword>
<reference evidence="2" key="1">
    <citation type="journal article" date="2019" name="Int. J. Syst. Evol. Microbiol.">
        <title>The Global Catalogue of Microorganisms (GCM) 10K type strain sequencing project: providing services to taxonomists for standard genome sequencing and annotation.</title>
        <authorList>
            <consortium name="The Broad Institute Genomics Platform"/>
            <consortium name="The Broad Institute Genome Sequencing Center for Infectious Disease"/>
            <person name="Wu L."/>
            <person name="Ma J."/>
        </authorList>
    </citation>
    <scope>NUCLEOTIDE SEQUENCE [LARGE SCALE GENOMIC DNA]</scope>
    <source>
        <strain evidence="2">CGMCC 1.15942</strain>
    </source>
</reference>
<organism evidence="1 2">
    <name type="scientific">Enterococcus wangshanyuanii</name>
    <dbReference type="NCBI Taxonomy" id="2005703"/>
    <lineage>
        <taxon>Bacteria</taxon>
        <taxon>Bacillati</taxon>
        <taxon>Bacillota</taxon>
        <taxon>Bacilli</taxon>
        <taxon>Lactobacillales</taxon>
        <taxon>Enterococcaceae</taxon>
        <taxon>Enterococcus</taxon>
    </lineage>
</organism>
<name>A0ABQ1NJ19_9ENTE</name>
<dbReference type="EMBL" id="BMKI01000001">
    <property type="protein sequence ID" value="GGC76243.1"/>
    <property type="molecule type" value="Genomic_DNA"/>
</dbReference>
<protein>
    <submittedName>
        <fullName evidence="1">Uncharacterized protein</fullName>
    </submittedName>
</protein>
<proteinExistence type="predicted"/>
<dbReference type="Proteomes" id="UP000630615">
    <property type="component" value="Unassembled WGS sequence"/>
</dbReference>
<accession>A0ABQ1NJ19</accession>
<evidence type="ECO:0000313" key="1">
    <source>
        <dbReference type="EMBL" id="GGC76243.1"/>
    </source>
</evidence>
<dbReference type="RefSeq" id="WP_088271553.1">
    <property type="nucleotide sequence ID" value="NZ_BMKI01000001.1"/>
</dbReference>